<sequence length="520" mass="59305">MKLVRSNGAFRFNICYRYFGIRRVSLYSTTATVTAPKKSRDTLYRRISPIGDPRVSIVPVLDQWIEEGRDVNKDGLHSIIKELRSFRRFKHALEVSLWMSDKRHFQLSSRDIAVRLDLISKVHGIAQAEIYFNNNIEQAKLMETYSVLLNCYVEEKSVEKAEDIMQKMRNLGLARTPLCYNVMLNLYHQTRKYEKLDALMREMEEKGIQCDKFTFSIRLTAYASMSDTEGMDRILQRMESDPGVVLDWDTYAVAASAYMKAGIVDKALAMLKKSEGLIVTSKRKNDAFNFLLTQYATTGKKDEVLRLWEVYKKTEKIYNKGYISMITSLLKFDDIDGAEKIFDEWESSELSYDFRVPNFLIGAYSRKGLMEKAEAFINRAEAKGGKPLARTWYYLATGYVDTNQIPKALEVMKVAISMCQSGWKPSKATLVACLEYLKGKGDVEEALEFIRSLQAKGIVSTEIHDRLLNYIKNGKSNSNISSLGEGDSVVGDGETPNILVPEQVGDLFEDEDIHGISKLK</sequence>
<proteinExistence type="inferred from homology"/>
<evidence type="ECO:0000256" key="1">
    <source>
        <dbReference type="ARBA" id="ARBA00004173"/>
    </source>
</evidence>
<comment type="similarity">
    <text evidence="2">Belongs to the PPR family. P subfamily.</text>
</comment>
<evidence type="ECO:0000256" key="5">
    <source>
        <dbReference type="ARBA" id="ARBA00023128"/>
    </source>
</evidence>
<evidence type="ECO:0000256" key="6">
    <source>
        <dbReference type="PROSITE-ProRule" id="PRU00708"/>
    </source>
</evidence>
<feature type="repeat" description="PPR" evidence="6">
    <location>
        <begin position="353"/>
        <end position="387"/>
    </location>
</feature>
<dbReference type="GO" id="GO:0003729">
    <property type="term" value="F:mRNA binding"/>
    <property type="evidence" value="ECO:0007669"/>
    <property type="project" value="UniProtKB-ARBA"/>
</dbReference>
<comment type="subcellular location">
    <subcellularLocation>
        <location evidence="1">Mitochondrion</location>
    </subcellularLocation>
</comment>
<dbReference type="InterPro" id="IPR011990">
    <property type="entry name" value="TPR-like_helical_dom_sf"/>
</dbReference>
<dbReference type="PROSITE" id="PS51375">
    <property type="entry name" value="PPR"/>
    <property type="match status" value="3"/>
</dbReference>
<dbReference type="Pfam" id="PF01535">
    <property type="entry name" value="PPR"/>
    <property type="match status" value="3"/>
</dbReference>
<dbReference type="NCBIfam" id="TIGR00756">
    <property type="entry name" value="PPR"/>
    <property type="match status" value="2"/>
</dbReference>
<keyword evidence="3" id="KW-0677">Repeat</keyword>
<reference evidence="7" key="1">
    <citation type="submission" date="2019-08" db="EMBL/GenBank/DDBJ databases">
        <title>Reference gene set and small RNA set construction with multiple tissues from Davidia involucrata Baill.</title>
        <authorList>
            <person name="Yang H."/>
            <person name="Zhou C."/>
            <person name="Li G."/>
            <person name="Wang J."/>
            <person name="Gao P."/>
            <person name="Wang M."/>
            <person name="Wang R."/>
            <person name="Zhao Y."/>
        </authorList>
    </citation>
    <scope>NUCLEOTIDE SEQUENCE</scope>
    <source>
        <tissue evidence="7">Mixed with DoveR01_LX</tissue>
    </source>
</reference>
<accession>A0A5B7CCI5</accession>
<dbReference type="SUPFAM" id="SSF48452">
    <property type="entry name" value="TPR-like"/>
    <property type="match status" value="1"/>
</dbReference>
<dbReference type="Gene3D" id="1.25.40.10">
    <property type="entry name" value="Tetratricopeptide repeat domain"/>
    <property type="match status" value="3"/>
</dbReference>
<evidence type="ECO:0000256" key="2">
    <source>
        <dbReference type="ARBA" id="ARBA00007626"/>
    </source>
</evidence>
<feature type="repeat" description="PPR" evidence="6">
    <location>
        <begin position="141"/>
        <end position="175"/>
    </location>
</feature>
<dbReference type="FunFam" id="1.25.40.10:FF:000385">
    <property type="entry name" value="Pentatricopeptide repeat-containing protein mitochondrial"/>
    <property type="match status" value="1"/>
</dbReference>
<dbReference type="PANTHER" id="PTHR45717:SF28">
    <property type="entry name" value="PENTACOTRIPEPTIDE-REPEAT REGION OF PRORP DOMAIN-CONTAINING PROTEIN"/>
    <property type="match status" value="1"/>
</dbReference>
<keyword evidence="5" id="KW-0496">Mitochondrion</keyword>
<evidence type="ECO:0000256" key="3">
    <source>
        <dbReference type="ARBA" id="ARBA00022737"/>
    </source>
</evidence>
<dbReference type="InterPro" id="IPR002885">
    <property type="entry name" value="PPR_rpt"/>
</dbReference>
<dbReference type="AlphaFoldDB" id="A0A5B7CCI5"/>
<name>A0A5B7CCI5_DAVIN</name>
<dbReference type="PANTHER" id="PTHR45717">
    <property type="entry name" value="OS12G0527900 PROTEIN"/>
    <property type="match status" value="1"/>
</dbReference>
<keyword evidence="4" id="KW-0809">Transit peptide</keyword>
<protein>
    <recommendedName>
        <fullName evidence="8">Pentatricopeptide repeat-containing protein</fullName>
    </recommendedName>
</protein>
<dbReference type="EMBL" id="GHES01047237">
    <property type="protein sequence ID" value="MPA77796.1"/>
    <property type="molecule type" value="Transcribed_RNA"/>
</dbReference>
<evidence type="ECO:0008006" key="8">
    <source>
        <dbReference type="Google" id="ProtNLM"/>
    </source>
</evidence>
<organism evidence="7">
    <name type="scientific">Davidia involucrata</name>
    <name type="common">Dove tree</name>
    <dbReference type="NCBI Taxonomy" id="16924"/>
    <lineage>
        <taxon>Eukaryota</taxon>
        <taxon>Viridiplantae</taxon>
        <taxon>Streptophyta</taxon>
        <taxon>Embryophyta</taxon>
        <taxon>Tracheophyta</taxon>
        <taxon>Spermatophyta</taxon>
        <taxon>Magnoliopsida</taxon>
        <taxon>eudicotyledons</taxon>
        <taxon>Gunneridae</taxon>
        <taxon>Pentapetalae</taxon>
        <taxon>asterids</taxon>
        <taxon>Cornales</taxon>
        <taxon>Nyssaceae</taxon>
        <taxon>Davidia</taxon>
    </lineage>
</organism>
<dbReference type="Pfam" id="PF13041">
    <property type="entry name" value="PPR_2"/>
    <property type="match status" value="1"/>
</dbReference>
<feature type="repeat" description="PPR" evidence="6">
    <location>
        <begin position="176"/>
        <end position="210"/>
    </location>
</feature>
<dbReference type="GO" id="GO:0005739">
    <property type="term" value="C:mitochondrion"/>
    <property type="evidence" value="ECO:0007669"/>
    <property type="project" value="UniProtKB-SubCell"/>
</dbReference>
<evidence type="ECO:0000256" key="4">
    <source>
        <dbReference type="ARBA" id="ARBA00022946"/>
    </source>
</evidence>
<evidence type="ECO:0000313" key="7">
    <source>
        <dbReference type="EMBL" id="MPA77796.1"/>
    </source>
</evidence>
<gene>
    <name evidence="7" type="ORF">Din_047237</name>
</gene>